<proteinExistence type="predicted"/>
<dbReference type="Proteomes" id="UP000887116">
    <property type="component" value="Unassembled WGS sequence"/>
</dbReference>
<evidence type="ECO:0000256" key="1">
    <source>
        <dbReference type="SAM" id="SignalP"/>
    </source>
</evidence>
<dbReference type="EMBL" id="BMAO01000224">
    <property type="protein sequence ID" value="GFQ65324.1"/>
    <property type="molecule type" value="Genomic_DNA"/>
</dbReference>
<dbReference type="AlphaFoldDB" id="A0A8X6EZP5"/>
<feature type="chain" id="PRO_5036472815" description="Secreted protein" evidence="1">
    <location>
        <begin position="19"/>
        <end position="102"/>
    </location>
</feature>
<evidence type="ECO:0008006" key="4">
    <source>
        <dbReference type="Google" id="ProtNLM"/>
    </source>
</evidence>
<name>A0A8X6EZP5_TRICU</name>
<evidence type="ECO:0000313" key="2">
    <source>
        <dbReference type="EMBL" id="GFQ65324.1"/>
    </source>
</evidence>
<sequence length="102" mass="11514">MLLLLNFFVALSTSSTDGGSTSSSFWFWFVPPGTISYSSRPFFPSSTVLKCSLHLLGKRKCIILKTLKNKGKNYKLIAVSDVRLQKKKEKTLSLAKDSFFQR</sequence>
<reference evidence="2" key="1">
    <citation type="submission" date="2020-07" db="EMBL/GenBank/DDBJ databases">
        <title>Multicomponent nature underlies the extraordinary mechanical properties of spider dragline silk.</title>
        <authorList>
            <person name="Kono N."/>
            <person name="Nakamura H."/>
            <person name="Mori M."/>
            <person name="Yoshida Y."/>
            <person name="Ohtoshi R."/>
            <person name="Malay A.D."/>
            <person name="Moran D.A.P."/>
            <person name="Tomita M."/>
            <person name="Numata K."/>
            <person name="Arakawa K."/>
        </authorList>
    </citation>
    <scope>NUCLEOTIDE SEQUENCE</scope>
</reference>
<accession>A0A8X6EZP5</accession>
<evidence type="ECO:0000313" key="3">
    <source>
        <dbReference type="Proteomes" id="UP000887116"/>
    </source>
</evidence>
<gene>
    <name evidence="2" type="ORF">TNCT_361241</name>
</gene>
<protein>
    <recommendedName>
        <fullName evidence="4">Secreted protein</fullName>
    </recommendedName>
</protein>
<comment type="caution">
    <text evidence="2">The sequence shown here is derived from an EMBL/GenBank/DDBJ whole genome shotgun (WGS) entry which is preliminary data.</text>
</comment>
<keyword evidence="1" id="KW-0732">Signal</keyword>
<organism evidence="2 3">
    <name type="scientific">Trichonephila clavata</name>
    <name type="common">Joro spider</name>
    <name type="synonym">Nephila clavata</name>
    <dbReference type="NCBI Taxonomy" id="2740835"/>
    <lineage>
        <taxon>Eukaryota</taxon>
        <taxon>Metazoa</taxon>
        <taxon>Ecdysozoa</taxon>
        <taxon>Arthropoda</taxon>
        <taxon>Chelicerata</taxon>
        <taxon>Arachnida</taxon>
        <taxon>Araneae</taxon>
        <taxon>Araneomorphae</taxon>
        <taxon>Entelegynae</taxon>
        <taxon>Araneoidea</taxon>
        <taxon>Nephilidae</taxon>
        <taxon>Trichonephila</taxon>
    </lineage>
</organism>
<keyword evidence="3" id="KW-1185">Reference proteome</keyword>
<feature type="signal peptide" evidence="1">
    <location>
        <begin position="1"/>
        <end position="18"/>
    </location>
</feature>